<dbReference type="SUPFAM" id="SSF53649">
    <property type="entry name" value="Alkaline phosphatase-like"/>
    <property type="match status" value="1"/>
</dbReference>
<evidence type="ECO:0000313" key="2">
    <source>
        <dbReference type="EMBL" id="GHF91069.1"/>
    </source>
</evidence>
<reference evidence="2" key="1">
    <citation type="journal article" date="2014" name="Int. J. Syst. Evol. Microbiol.">
        <title>Complete genome sequence of Corynebacterium casei LMG S-19264T (=DSM 44701T), isolated from a smear-ripened cheese.</title>
        <authorList>
            <consortium name="US DOE Joint Genome Institute (JGI-PGF)"/>
            <person name="Walter F."/>
            <person name="Albersmeier A."/>
            <person name="Kalinowski J."/>
            <person name="Ruckert C."/>
        </authorList>
    </citation>
    <scope>NUCLEOTIDE SEQUENCE</scope>
    <source>
        <strain evidence="2">KCTC 42731</strain>
    </source>
</reference>
<sequence>MKKLTLTTLLLTSTFSMAQERNLVLVTIDGLRWQEVFQGKQQDLLDDKNFTHHKNGLLKTIESQTTNQAKETLMPFVWSTIAKNGTLVGDRNQASNMSVANQWHFSYPGYSEIFTGVTNPTLDSNAKKLNPETSFLEWLKNNKGYKNTAAFGSWDVFPYILNAQRSGLYVNAGFDSAPAKYHSDAVTLLNELQQEIPSPWHNVRLDSFTHRFAIDYIKENKPRVVSISYGETDDFAHDGRYDNYLNAAHRTDAFIADLWQTLQSMEQYKNNTNLLIVTDHGRGQTAKDWQHHASKQAVQAYMKGLKEHKEGVIGSAHIWFAALGPDIKPQGVLKTSQELYQKQVAATALTLLDENVSEFNPKAGKPMLEVIK</sequence>
<dbReference type="AlphaFoldDB" id="A0A919EKV7"/>
<evidence type="ECO:0000313" key="3">
    <source>
        <dbReference type="Proteomes" id="UP000623842"/>
    </source>
</evidence>
<name>A0A919EKV7_9GAMM</name>
<evidence type="ECO:0008006" key="4">
    <source>
        <dbReference type="Google" id="ProtNLM"/>
    </source>
</evidence>
<dbReference type="Gene3D" id="3.40.720.10">
    <property type="entry name" value="Alkaline Phosphatase, subunit A"/>
    <property type="match status" value="1"/>
</dbReference>
<evidence type="ECO:0000256" key="1">
    <source>
        <dbReference type="SAM" id="SignalP"/>
    </source>
</evidence>
<dbReference type="RefSeq" id="WP_189769649.1">
    <property type="nucleotide sequence ID" value="NZ_BNCK01000004.1"/>
</dbReference>
<gene>
    <name evidence="2" type="ORF">GCM10017161_18550</name>
</gene>
<accession>A0A919EKV7</accession>
<dbReference type="EMBL" id="BNCK01000004">
    <property type="protein sequence ID" value="GHF91069.1"/>
    <property type="molecule type" value="Genomic_DNA"/>
</dbReference>
<feature type="chain" id="PRO_5037691540" description="Phosphoglyceromutase" evidence="1">
    <location>
        <begin position="19"/>
        <end position="372"/>
    </location>
</feature>
<protein>
    <recommendedName>
        <fullName evidence="4">Phosphoglyceromutase</fullName>
    </recommendedName>
</protein>
<dbReference type="InterPro" id="IPR017850">
    <property type="entry name" value="Alkaline_phosphatase_core_sf"/>
</dbReference>
<dbReference type="Proteomes" id="UP000623842">
    <property type="component" value="Unassembled WGS sequence"/>
</dbReference>
<proteinExistence type="predicted"/>
<feature type="signal peptide" evidence="1">
    <location>
        <begin position="1"/>
        <end position="18"/>
    </location>
</feature>
<comment type="caution">
    <text evidence="2">The sequence shown here is derived from an EMBL/GenBank/DDBJ whole genome shotgun (WGS) entry which is preliminary data.</text>
</comment>
<reference evidence="2" key="2">
    <citation type="submission" date="2020-09" db="EMBL/GenBank/DDBJ databases">
        <authorList>
            <person name="Sun Q."/>
            <person name="Kim S."/>
        </authorList>
    </citation>
    <scope>NUCLEOTIDE SEQUENCE</scope>
    <source>
        <strain evidence="2">KCTC 42731</strain>
    </source>
</reference>
<keyword evidence="3" id="KW-1185">Reference proteome</keyword>
<organism evidence="2 3">
    <name type="scientific">Thalassotalea marina</name>
    <dbReference type="NCBI Taxonomy" id="1673741"/>
    <lineage>
        <taxon>Bacteria</taxon>
        <taxon>Pseudomonadati</taxon>
        <taxon>Pseudomonadota</taxon>
        <taxon>Gammaproteobacteria</taxon>
        <taxon>Alteromonadales</taxon>
        <taxon>Colwelliaceae</taxon>
        <taxon>Thalassotalea</taxon>
    </lineage>
</organism>
<keyword evidence="1" id="KW-0732">Signal</keyword>
<dbReference type="Pfam" id="PF01663">
    <property type="entry name" value="Phosphodiest"/>
    <property type="match status" value="1"/>
</dbReference>
<dbReference type="InterPro" id="IPR002591">
    <property type="entry name" value="Phosphodiest/P_Trfase"/>
</dbReference>